<name>A0A433KGP4_9GAMM</name>
<dbReference type="AlphaFoldDB" id="A0A433KGP4"/>
<dbReference type="OrthoDB" id="8421922at2"/>
<sequence length="774" mass="90017">MKKNIRHGYSSGKVYPDFLSAYKEVKDGEFFIYLNGVIYPFKWNLTDEFHSPVVFFTPGRTIRGKSVPIFQRSKYFGFLEDYNCISCFDPTLFKDSEMNLAWFQGERGRFYALEVAKLWGEFVKEIQINPAKILYYGTSGGGILGFYLAKVTPKSTLYMSNVQTDIRNYDAKTLQKLVDVSFCGDFDYVKNAGETQNRFTINGHSGAFNLVYAQNKVDDFHYFNHYKKWREKTDLTYFESVKFIEYDDPISGHGPLSAESEVKIIRGILDQKNYESVFPNVDIENVFPKKKDEVSSKSFFLKHSAFPSREIIFPINWSQDPYKSKNWQHHLNSLRWLPSLEKKLQKDIVVDFYNYHLRDRKKNKYYNTRTGDHTTAIRIDVLKDLKKKFKIDNIVLVSLSNILEEDIKTLLSDHVYQNNNHGLMADVAIIKALRSEFSSNRLTLNKVFKRLGETLQKMYDGEGVCLEHSVSYQEYNLEIISEIKLLLPKDSRLNYIIDNIVIKSKEFLGFFLLNNGQYIPLGDSFRLPNKRILHKVYGHEDPKEALSPFSNMSGSFYSRAGYFSYRWPTKLTHLSLVSGWHSHVHKQNDELSIFLFHKNFIVFDDPGYTDFKTWEEIKKFKSERWHSNFWIENHEWSDVCDHPSGSDLKVLSTDFVSVVAKSARQRGFTLAREVVISQNKILISDSVEGIIKAVSKVRHQFLLSDVYALIEGQVVFLFSKVGNQKIVKVEVTGSGEWIVEESYRVNEDRRAVGHADLLVYMSSDKKTDFSVYLL</sequence>
<dbReference type="InterPro" id="IPR008929">
    <property type="entry name" value="Chondroitin_lyas"/>
</dbReference>
<gene>
    <name evidence="1" type="ORF">ELY33_14775</name>
</gene>
<dbReference type="Gene3D" id="2.70.98.70">
    <property type="match status" value="1"/>
</dbReference>
<dbReference type="Gene3D" id="1.50.10.100">
    <property type="entry name" value="Chondroitin AC/alginate lyase"/>
    <property type="match status" value="1"/>
</dbReference>
<keyword evidence="2" id="KW-1185">Reference proteome</keyword>
<dbReference type="EMBL" id="RZHG01000027">
    <property type="protein sequence ID" value="RUR27852.1"/>
    <property type="molecule type" value="Genomic_DNA"/>
</dbReference>
<reference evidence="1 2" key="1">
    <citation type="submission" date="2018-12" db="EMBL/GenBank/DDBJ databases">
        <title>three novel Halomonas strain isolated from plants.</title>
        <authorList>
            <person name="Sun C."/>
        </authorList>
    </citation>
    <scope>NUCLEOTIDE SEQUENCE [LARGE SCALE GENOMIC DNA]</scope>
    <source>
        <strain evidence="1 2">DSM 19434</strain>
    </source>
</reference>
<evidence type="ECO:0000313" key="2">
    <source>
        <dbReference type="Proteomes" id="UP000287336"/>
    </source>
</evidence>
<proteinExistence type="predicted"/>
<accession>A0A433KGP4</accession>
<protein>
    <recommendedName>
        <fullName evidence="3">Heparin-sulfate lyase N-terminal domain-containing protein</fullName>
    </recommendedName>
</protein>
<dbReference type="Proteomes" id="UP000287336">
    <property type="component" value="Unassembled WGS sequence"/>
</dbReference>
<comment type="caution">
    <text evidence="1">The sequence shown here is derived from an EMBL/GenBank/DDBJ whole genome shotgun (WGS) entry which is preliminary data.</text>
</comment>
<organism evidence="1 2">
    <name type="scientific">Vreelandella andesensis</name>
    <dbReference type="NCBI Taxonomy" id="447567"/>
    <lineage>
        <taxon>Bacteria</taxon>
        <taxon>Pseudomonadati</taxon>
        <taxon>Pseudomonadota</taxon>
        <taxon>Gammaproteobacteria</taxon>
        <taxon>Oceanospirillales</taxon>
        <taxon>Halomonadaceae</taxon>
        <taxon>Vreelandella</taxon>
    </lineage>
</organism>
<evidence type="ECO:0000313" key="1">
    <source>
        <dbReference type="EMBL" id="RUR27852.1"/>
    </source>
</evidence>
<dbReference type="RefSeq" id="WP_126948669.1">
    <property type="nucleotide sequence ID" value="NZ_RZHG01000027.1"/>
</dbReference>
<evidence type="ECO:0008006" key="3">
    <source>
        <dbReference type="Google" id="ProtNLM"/>
    </source>
</evidence>